<organism evidence="1 2">
    <name type="scientific">Delftia acidovorans</name>
    <name type="common">Pseudomonas acidovorans</name>
    <name type="synonym">Comamonas acidovorans</name>
    <dbReference type="NCBI Taxonomy" id="80866"/>
    <lineage>
        <taxon>Bacteria</taxon>
        <taxon>Pseudomonadati</taxon>
        <taxon>Pseudomonadota</taxon>
        <taxon>Betaproteobacteria</taxon>
        <taxon>Burkholderiales</taxon>
        <taxon>Comamonadaceae</taxon>
        <taxon>Delftia</taxon>
    </lineage>
</organism>
<name>A0A7T2S6N0_DELAC</name>
<dbReference type="EMBL" id="CP065668">
    <property type="protein sequence ID" value="QPS09562.1"/>
    <property type="molecule type" value="Genomic_DNA"/>
</dbReference>
<gene>
    <name evidence="1" type="ORF">I6G66_05940</name>
</gene>
<protein>
    <submittedName>
        <fullName evidence="1">Uncharacterized protein</fullName>
    </submittedName>
</protein>
<sequence length="176" mass="20297">MNCDASSNVRYLDKVYDGGYRIAENHQKLEFDDFIILVNYSEIPVKVGLKNLLDKYRLNCILDLRLSPRLDKFAESRSRALSILNDHEVTYIDALGLLDINVVTDFFDLSEDRMEKLALLIDDKSGAKGSFMFIFDNRDILEICKEVFSNKIFNNLGERISKYSAEFKEGLLSVVY</sequence>
<dbReference type="RefSeq" id="WP_197956431.1">
    <property type="nucleotide sequence ID" value="NZ_CP065668.1"/>
</dbReference>
<evidence type="ECO:0000313" key="2">
    <source>
        <dbReference type="Proteomes" id="UP000594778"/>
    </source>
</evidence>
<proteinExistence type="predicted"/>
<evidence type="ECO:0000313" key="1">
    <source>
        <dbReference type="EMBL" id="QPS09562.1"/>
    </source>
</evidence>
<accession>A0A7T2S6N0</accession>
<reference evidence="1 2" key="1">
    <citation type="submission" date="2020-12" db="EMBL/GenBank/DDBJ databases">
        <title>FDA dAtabase for Regulatory Grade micrObial Sequences (FDA-ARGOS): Supporting development and validation of Infectious Disease Dx tests.</title>
        <authorList>
            <person name="Sproer C."/>
            <person name="Gronow S."/>
            <person name="Severitt S."/>
            <person name="Schroder I."/>
            <person name="Tallon L."/>
            <person name="Sadzewicz L."/>
            <person name="Zhao X."/>
            <person name="Boylan J."/>
            <person name="Ott S."/>
            <person name="Bowen H."/>
            <person name="Vavikolanu K."/>
            <person name="Mehta A."/>
            <person name="Aluvathingal J."/>
            <person name="Nadendla S."/>
            <person name="Lowell S."/>
            <person name="Myers T."/>
            <person name="Yan Y."/>
            <person name="Sichtig H."/>
        </authorList>
    </citation>
    <scope>NUCLEOTIDE SEQUENCE [LARGE SCALE GENOMIC DNA]</scope>
    <source>
        <strain evidence="1 2">FDAARGOS_909</strain>
    </source>
</reference>
<dbReference type="Proteomes" id="UP000594778">
    <property type="component" value="Chromosome"/>
</dbReference>
<dbReference type="AlphaFoldDB" id="A0A7T2S6N0"/>